<comment type="caution">
    <text evidence="1">The sequence shown here is derived from an EMBL/GenBank/DDBJ whole genome shotgun (WGS) entry which is preliminary data.</text>
</comment>
<keyword evidence="1" id="KW-0808">Transferase</keyword>
<dbReference type="GO" id="GO:0016301">
    <property type="term" value="F:kinase activity"/>
    <property type="evidence" value="ECO:0007669"/>
    <property type="project" value="UniProtKB-KW"/>
</dbReference>
<dbReference type="InterPro" id="IPR038080">
    <property type="entry name" value="KapB_sf"/>
</dbReference>
<sequence>MQRSCATAGSAGVQWHLGGIIEGIFGAGGEVILENTAEALGRIVKAAHKTGEYIAETMETDGRRTLVQILAVLQHPTQGDLHHPYDPDAPMFHERRASAYREKVWVQTSAIQPYDGAIPPYEESLKLALEAELEKMDRLQRWAQQCLYRLETLRKDYNV</sequence>
<dbReference type="SUPFAM" id="SSF141251">
    <property type="entry name" value="Kinase-associated protein B-like"/>
    <property type="match status" value="1"/>
</dbReference>
<keyword evidence="2" id="KW-1185">Reference proteome</keyword>
<dbReference type="Proteomes" id="UP000574133">
    <property type="component" value="Unassembled WGS sequence"/>
</dbReference>
<evidence type="ECO:0000313" key="2">
    <source>
        <dbReference type="Proteomes" id="UP000574133"/>
    </source>
</evidence>
<protein>
    <submittedName>
        <fullName evidence="1">Kinase-associated lipoprotein B</fullName>
    </submittedName>
</protein>
<dbReference type="Pfam" id="PF08810">
    <property type="entry name" value="KapB"/>
    <property type="match status" value="1"/>
</dbReference>
<organism evidence="1 2">
    <name type="scientific">Cohnella lubricantis</name>
    <dbReference type="NCBI Taxonomy" id="2163172"/>
    <lineage>
        <taxon>Bacteria</taxon>
        <taxon>Bacillati</taxon>
        <taxon>Bacillota</taxon>
        <taxon>Bacilli</taxon>
        <taxon>Bacillales</taxon>
        <taxon>Paenibacillaceae</taxon>
        <taxon>Cohnella</taxon>
    </lineage>
</organism>
<keyword evidence="1" id="KW-0418">Kinase</keyword>
<keyword evidence="1" id="KW-0449">Lipoprotein</keyword>
<dbReference type="AlphaFoldDB" id="A0A841T9H4"/>
<dbReference type="SMART" id="SM01298">
    <property type="entry name" value="KapB"/>
    <property type="match status" value="1"/>
</dbReference>
<reference evidence="1 2" key="1">
    <citation type="submission" date="2020-08" db="EMBL/GenBank/DDBJ databases">
        <title>Cohnella phylogeny.</title>
        <authorList>
            <person name="Dunlap C."/>
        </authorList>
    </citation>
    <scope>NUCLEOTIDE SEQUENCE [LARGE SCALE GENOMIC DNA]</scope>
    <source>
        <strain evidence="1 2">DSM 103658</strain>
    </source>
</reference>
<name>A0A841T9H4_9BACL</name>
<proteinExistence type="predicted"/>
<dbReference type="InterPro" id="IPR014916">
    <property type="entry name" value="KapB"/>
</dbReference>
<accession>A0A841T9H4</accession>
<dbReference type="EMBL" id="JACJVN010000020">
    <property type="protein sequence ID" value="MBB6676675.1"/>
    <property type="molecule type" value="Genomic_DNA"/>
</dbReference>
<dbReference type="Gene3D" id="2.30.30.430">
    <property type="entry name" value="Kinase associated protein B domain"/>
    <property type="match status" value="1"/>
</dbReference>
<evidence type="ECO:0000313" key="1">
    <source>
        <dbReference type="EMBL" id="MBB6676675.1"/>
    </source>
</evidence>
<gene>
    <name evidence="1" type="ORF">H4Q31_04955</name>
</gene>